<dbReference type="Proteomes" id="UP000809829">
    <property type="component" value="Unassembled WGS sequence"/>
</dbReference>
<comment type="caution">
    <text evidence="10">The sequence shown here is derived from an EMBL/GenBank/DDBJ whole genome shotgun (WGS) entry which is preliminary data.</text>
</comment>
<feature type="domain" description="ABC transmembrane type-1" evidence="9">
    <location>
        <begin position="58"/>
        <end position="246"/>
    </location>
</feature>
<keyword evidence="2 8" id="KW-0813">Transport</keyword>
<feature type="transmembrane region" description="Helical" evidence="8">
    <location>
        <begin position="92"/>
        <end position="115"/>
    </location>
</feature>
<comment type="similarity">
    <text evidence="8">Belongs to the binding-protein-dependent transport system permease family.</text>
</comment>
<dbReference type="PANTHER" id="PTHR43357">
    <property type="entry name" value="INNER MEMBRANE ABC TRANSPORTER PERMEASE PROTEIN YDCV"/>
    <property type="match status" value="1"/>
</dbReference>
<evidence type="ECO:0000313" key="11">
    <source>
        <dbReference type="Proteomes" id="UP000809829"/>
    </source>
</evidence>
<keyword evidence="7 8" id="KW-0472">Membrane</keyword>
<accession>A0ABS2QSJ0</accession>
<comment type="subcellular location">
    <subcellularLocation>
        <location evidence="1">Cell inner membrane</location>
        <topology evidence="1">Multi-pass membrane protein</topology>
    </subcellularLocation>
    <subcellularLocation>
        <location evidence="8">Cell membrane</location>
        <topology evidence="8">Multi-pass membrane protein</topology>
    </subcellularLocation>
</comment>
<keyword evidence="11" id="KW-1185">Reference proteome</keyword>
<organism evidence="10 11">
    <name type="scientific">Priestia iocasae</name>
    <dbReference type="NCBI Taxonomy" id="2291674"/>
    <lineage>
        <taxon>Bacteria</taxon>
        <taxon>Bacillati</taxon>
        <taxon>Bacillota</taxon>
        <taxon>Bacilli</taxon>
        <taxon>Bacillales</taxon>
        <taxon>Bacillaceae</taxon>
        <taxon>Priestia</taxon>
    </lineage>
</organism>
<protein>
    <submittedName>
        <fullName evidence="10">Spermidine/putrescine transport system permease protein</fullName>
    </submittedName>
</protein>
<keyword evidence="6 8" id="KW-1133">Transmembrane helix</keyword>
<dbReference type="PANTHER" id="PTHR43357:SF4">
    <property type="entry name" value="INNER MEMBRANE ABC TRANSPORTER PERMEASE PROTEIN YDCV"/>
    <property type="match status" value="1"/>
</dbReference>
<evidence type="ECO:0000259" key="9">
    <source>
        <dbReference type="PROSITE" id="PS50928"/>
    </source>
</evidence>
<feature type="transmembrane region" description="Helical" evidence="8">
    <location>
        <begin position="198"/>
        <end position="219"/>
    </location>
</feature>
<dbReference type="InterPro" id="IPR000515">
    <property type="entry name" value="MetI-like"/>
</dbReference>
<keyword evidence="4" id="KW-0997">Cell inner membrane</keyword>
<dbReference type="EMBL" id="JAFBFC010000002">
    <property type="protein sequence ID" value="MBM7702430.1"/>
    <property type="molecule type" value="Genomic_DNA"/>
</dbReference>
<name>A0ABS2QSJ0_9BACI</name>
<evidence type="ECO:0000313" key="10">
    <source>
        <dbReference type="EMBL" id="MBM7702430.1"/>
    </source>
</evidence>
<evidence type="ECO:0000256" key="5">
    <source>
        <dbReference type="ARBA" id="ARBA00022692"/>
    </source>
</evidence>
<feature type="transmembrane region" description="Helical" evidence="8">
    <location>
        <begin position="61"/>
        <end position="80"/>
    </location>
</feature>
<dbReference type="RefSeq" id="WP_205185421.1">
    <property type="nucleotide sequence ID" value="NZ_JAFBFC010000002.1"/>
</dbReference>
<gene>
    <name evidence="10" type="ORF">JOC83_001264</name>
</gene>
<dbReference type="Pfam" id="PF00528">
    <property type="entry name" value="BPD_transp_1"/>
    <property type="match status" value="1"/>
</dbReference>
<evidence type="ECO:0000256" key="1">
    <source>
        <dbReference type="ARBA" id="ARBA00004429"/>
    </source>
</evidence>
<evidence type="ECO:0000256" key="4">
    <source>
        <dbReference type="ARBA" id="ARBA00022519"/>
    </source>
</evidence>
<evidence type="ECO:0000256" key="6">
    <source>
        <dbReference type="ARBA" id="ARBA00022989"/>
    </source>
</evidence>
<keyword evidence="3" id="KW-1003">Cell membrane</keyword>
<dbReference type="Gene3D" id="1.10.3720.10">
    <property type="entry name" value="MetI-like"/>
    <property type="match status" value="1"/>
</dbReference>
<proteinExistence type="inferred from homology"/>
<dbReference type="SUPFAM" id="SSF161098">
    <property type="entry name" value="MetI-like"/>
    <property type="match status" value="1"/>
</dbReference>
<evidence type="ECO:0000256" key="2">
    <source>
        <dbReference type="ARBA" id="ARBA00022448"/>
    </source>
</evidence>
<evidence type="ECO:0000256" key="7">
    <source>
        <dbReference type="ARBA" id="ARBA00023136"/>
    </source>
</evidence>
<reference evidence="10 11" key="1">
    <citation type="submission" date="2021-01" db="EMBL/GenBank/DDBJ databases">
        <title>Genomic Encyclopedia of Type Strains, Phase IV (KMG-IV): sequencing the most valuable type-strain genomes for metagenomic binning, comparative biology and taxonomic classification.</title>
        <authorList>
            <person name="Goeker M."/>
        </authorList>
    </citation>
    <scope>NUCLEOTIDE SEQUENCE [LARGE SCALE GENOMIC DNA]</scope>
    <source>
        <strain evidence="10 11">DSM 104297</strain>
    </source>
</reference>
<feature type="transmembrane region" description="Helical" evidence="8">
    <location>
        <begin position="121"/>
        <end position="142"/>
    </location>
</feature>
<dbReference type="PROSITE" id="PS50928">
    <property type="entry name" value="ABC_TM1"/>
    <property type="match status" value="1"/>
</dbReference>
<feature type="transmembrane region" description="Helical" evidence="8">
    <location>
        <begin position="171"/>
        <end position="192"/>
    </location>
</feature>
<evidence type="ECO:0000256" key="3">
    <source>
        <dbReference type="ARBA" id="ARBA00022475"/>
    </source>
</evidence>
<sequence>MKKKGLLLIWGLTVVFPMLVLGLKSISQTWRWPDLIPTSFTLRGWQQTFQDPQLLSSLQTSILLCGLVVVLNGLLAFPAAKVLAFQSFKGKAWIETTLTLPILVPILFVVMGIHLTFIRLGFIETMTGLVLVHLLPTLPYSIRILRTGFERMGEKWEQQAQTLGASRVQRFLLVTLPFLLPSIRSMVTLTVVIALSQYALTVIIGGGFITTLPVLYYPYFQSVNEAVMASFSLLFALLPLFFLGIIEALHRLYDAYVRSR</sequence>
<dbReference type="CDD" id="cd06261">
    <property type="entry name" value="TM_PBP2"/>
    <property type="match status" value="1"/>
</dbReference>
<feature type="transmembrane region" description="Helical" evidence="8">
    <location>
        <begin position="226"/>
        <end position="246"/>
    </location>
</feature>
<dbReference type="InterPro" id="IPR035906">
    <property type="entry name" value="MetI-like_sf"/>
</dbReference>
<evidence type="ECO:0000256" key="8">
    <source>
        <dbReference type="RuleBase" id="RU363032"/>
    </source>
</evidence>
<keyword evidence="5 8" id="KW-0812">Transmembrane</keyword>